<dbReference type="Gene3D" id="3.40.140.10">
    <property type="entry name" value="Cytidine Deaminase, domain 2"/>
    <property type="match status" value="1"/>
</dbReference>
<keyword evidence="7" id="KW-0479">Metal-binding</keyword>
<evidence type="ECO:0000256" key="10">
    <source>
        <dbReference type="ARBA" id="ARBA00048045"/>
    </source>
</evidence>
<dbReference type="InterPro" id="IPR028883">
    <property type="entry name" value="tRNA_aden_deaminase"/>
</dbReference>
<comment type="cofactor">
    <cofactor evidence="1">
        <name>Zn(2+)</name>
        <dbReference type="ChEBI" id="CHEBI:29105"/>
    </cofactor>
</comment>
<name>E6QS55_9ZZZZ</name>
<accession>E6QS55</accession>
<dbReference type="InterPro" id="IPR016193">
    <property type="entry name" value="Cytidine_deaminase-like"/>
</dbReference>
<keyword evidence="6" id="KW-0819">tRNA processing</keyword>
<evidence type="ECO:0000256" key="1">
    <source>
        <dbReference type="ARBA" id="ARBA00001947"/>
    </source>
</evidence>
<dbReference type="SUPFAM" id="SSF53927">
    <property type="entry name" value="Cytidine deaminase-like"/>
    <property type="match status" value="1"/>
</dbReference>
<keyword evidence="8 12" id="KW-0378">Hydrolase</keyword>
<evidence type="ECO:0000256" key="2">
    <source>
        <dbReference type="ARBA" id="ARBA00010669"/>
    </source>
</evidence>
<dbReference type="EMBL" id="CABR01000069">
    <property type="protein sequence ID" value="CBI10077.1"/>
    <property type="molecule type" value="Genomic_DNA"/>
</dbReference>
<proteinExistence type="inferred from homology"/>
<sequence length="160" mass="16686">MSTADTDFMRAALALAQAAGERGEVPVGAVVVLDGQVVGQGANAPIASHDPSAHAEMLALRDAALRLGNYRLPGATLYVTLEPCAMCAGAILHSRIARVVFGTYDNKTGAAGSVIDLFAEPRLNHHAQIESGVLAEDCGKLLSAFFAERRRSKSLGTQGI</sequence>
<organism evidence="12">
    <name type="scientific">mine drainage metagenome</name>
    <dbReference type="NCBI Taxonomy" id="410659"/>
    <lineage>
        <taxon>unclassified sequences</taxon>
        <taxon>metagenomes</taxon>
        <taxon>ecological metagenomes</taxon>
    </lineage>
</organism>
<reference evidence="12" key="1">
    <citation type="submission" date="2009-10" db="EMBL/GenBank/DDBJ databases">
        <title>Diversity of trophic interactions inside an arsenic-rich microbial ecosystem.</title>
        <authorList>
            <person name="Bertin P.N."/>
            <person name="Heinrich-Salmeron A."/>
            <person name="Pelletier E."/>
            <person name="Goulhen-Chollet F."/>
            <person name="Arsene-Ploetze F."/>
            <person name="Gallien S."/>
            <person name="Calteau A."/>
            <person name="Vallenet D."/>
            <person name="Casiot C."/>
            <person name="Chane-Woon-Ming B."/>
            <person name="Giloteaux L."/>
            <person name="Barakat M."/>
            <person name="Bonnefoy V."/>
            <person name="Bruneel O."/>
            <person name="Chandler M."/>
            <person name="Cleiss J."/>
            <person name="Duran R."/>
            <person name="Elbaz-Poulichet F."/>
            <person name="Fonknechten N."/>
            <person name="Lauga B."/>
            <person name="Mornico D."/>
            <person name="Ortet P."/>
            <person name="Schaeffer C."/>
            <person name="Siguier P."/>
            <person name="Alexander Thil Smith A."/>
            <person name="Van Dorsselaer A."/>
            <person name="Weissenbach J."/>
            <person name="Medigue C."/>
            <person name="Le Paslier D."/>
        </authorList>
    </citation>
    <scope>NUCLEOTIDE SEQUENCE</scope>
</reference>
<keyword evidence="9" id="KW-0862">Zinc</keyword>
<dbReference type="PROSITE" id="PS51747">
    <property type="entry name" value="CYT_DCMP_DEAMINASES_2"/>
    <property type="match status" value="1"/>
</dbReference>
<evidence type="ECO:0000256" key="3">
    <source>
        <dbReference type="ARBA" id="ARBA00011738"/>
    </source>
</evidence>
<dbReference type="AlphaFoldDB" id="E6QS55"/>
<comment type="similarity">
    <text evidence="2">Belongs to the cytidine and deoxycytidylate deaminase family. ADAT2 subfamily.</text>
</comment>
<dbReference type="GO" id="GO:0008270">
    <property type="term" value="F:zinc ion binding"/>
    <property type="evidence" value="ECO:0007669"/>
    <property type="project" value="InterPro"/>
</dbReference>
<dbReference type="PANTHER" id="PTHR11079:SF202">
    <property type="entry name" value="TRNA-SPECIFIC ADENOSINE DEAMINASE"/>
    <property type="match status" value="1"/>
</dbReference>
<dbReference type="PROSITE" id="PS00903">
    <property type="entry name" value="CYT_DCMP_DEAMINASES_1"/>
    <property type="match status" value="1"/>
</dbReference>
<dbReference type="GO" id="GO:0052717">
    <property type="term" value="F:tRNA-specific adenosine-34 deaminase activity"/>
    <property type="evidence" value="ECO:0007669"/>
    <property type="project" value="UniProtKB-EC"/>
</dbReference>
<evidence type="ECO:0000256" key="7">
    <source>
        <dbReference type="ARBA" id="ARBA00022723"/>
    </source>
</evidence>
<dbReference type="EC" id="3.5.4.33" evidence="4"/>
<comment type="subunit">
    <text evidence="3">Homodimer.</text>
</comment>
<comment type="catalytic activity">
    <reaction evidence="10">
        <text>adenosine(34) in tRNA + H2O + H(+) = inosine(34) in tRNA + NH4(+)</text>
        <dbReference type="Rhea" id="RHEA:43168"/>
        <dbReference type="Rhea" id="RHEA-COMP:10373"/>
        <dbReference type="Rhea" id="RHEA-COMP:10374"/>
        <dbReference type="ChEBI" id="CHEBI:15377"/>
        <dbReference type="ChEBI" id="CHEBI:15378"/>
        <dbReference type="ChEBI" id="CHEBI:28938"/>
        <dbReference type="ChEBI" id="CHEBI:74411"/>
        <dbReference type="ChEBI" id="CHEBI:82852"/>
        <dbReference type="EC" id="3.5.4.33"/>
    </reaction>
</comment>
<evidence type="ECO:0000256" key="6">
    <source>
        <dbReference type="ARBA" id="ARBA00022694"/>
    </source>
</evidence>
<protein>
    <recommendedName>
        <fullName evidence="5">tRNA-specific adenosine deaminase 2</fullName>
        <ecNumber evidence="4">3.5.4.33</ecNumber>
    </recommendedName>
</protein>
<dbReference type="InterPro" id="IPR016192">
    <property type="entry name" value="APOBEC/CMP_deaminase_Zn-bd"/>
</dbReference>
<comment type="caution">
    <text evidence="12">The sequence shown here is derived from an EMBL/GenBank/DDBJ whole genome shotgun (WGS) entry which is preliminary data.</text>
</comment>
<evidence type="ECO:0000259" key="11">
    <source>
        <dbReference type="PROSITE" id="PS51747"/>
    </source>
</evidence>
<dbReference type="Pfam" id="PF00383">
    <property type="entry name" value="dCMP_cyt_deam_1"/>
    <property type="match status" value="1"/>
</dbReference>
<evidence type="ECO:0000256" key="5">
    <source>
        <dbReference type="ARBA" id="ARBA00019216"/>
    </source>
</evidence>
<dbReference type="PANTHER" id="PTHR11079">
    <property type="entry name" value="CYTOSINE DEAMINASE FAMILY MEMBER"/>
    <property type="match status" value="1"/>
</dbReference>
<dbReference type="HAMAP" id="MF_00972">
    <property type="entry name" value="tRNA_aden_deaminase"/>
    <property type="match status" value="1"/>
</dbReference>
<feature type="domain" description="CMP/dCMP-type deaminase" evidence="11">
    <location>
        <begin position="3"/>
        <end position="130"/>
    </location>
</feature>
<dbReference type="CDD" id="cd01285">
    <property type="entry name" value="nucleoside_deaminase"/>
    <property type="match status" value="1"/>
</dbReference>
<evidence type="ECO:0000256" key="8">
    <source>
        <dbReference type="ARBA" id="ARBA00022801"/>
    </source>
</evidence>
<evidence type="ECO:0000313" key="12">
    <source>
        <dbReference type="EMBL" id="CBI10077.1"/>
    </source>
</evidence>
<dbReference type="FunFam" id="3.40.140.10:FF:000005">
    <property type="entry name" value="tRNA-specific adenosine deaminase"/>
    <property type="match status" value="1"/>
</dbReference>
<gene>
    <name evidence="12" type="primary">tadA</name>
    <name evidence="12" type="ORF">CARN7_0838</name>
</gene>
<evidence type="ECO:0000256" key="4">
    <source>
        <dbReference type="ARBA" id="ARBA00012740"/>
    </source>
</evidence>
<evidence type="ECO:0000256" key="9">
    <source>
        <dbReference type="ARBA" id="ARBA00022833"/>
    </source>
</evidence>
<dbReference type="InterPro" id="IPR002125">
    <property type="entry name" value="CMP_dCMP_dom"/>
</dbReference>
<dbReference type="GO" id="GO:0002100">
    <property type="term" value="P:tRNA wobble adenosine to inosine editing"/>
    <property type="evidence" value="ECO:0007669"/>
    <property type="project" value="InterPro"/>
</dbReference>
<dbReference type="NCBIfam" id="NF008113">
    <property type="entry name" value="PRK10860.1"/>
    <property type="match status" value="1"/>
</dbReference>